<name>A0A067R2M0_ZOONE</name>
<protein>
    <recommendedName>
        <fullName evidence="4">DUF4189 domain-containing protein</fullName>
    </recommendedName>
</protein>
<evidence type="ECO:0000313" key="3">
    <source>
        <dbReference type="Proteomes" id="UP000027135"/>
    </source>
</evidence>
<dbReference type="InParanoid" id="A0A067R2M0"/>
<sequence length="200" mass="21467">MEWKKEMTLVLYLLVVMATAAWASSKEIAQELMDSDKAAERAKRCVNTGDDSCANGYIPGAGADDDYFSGGNTPGKRATLDTLNPQELRTAWQKCLNTGDDSCANGYIPGAGADDDYFSGGNTPGKRAALETLTPQQLRRAWLKCLNTGDDSCANGYIPGAGADDDYFSGGNTPGKRSVSSFDVKRHCLLFPMSPVCRNL</sequence>
<feature type="chain" id="PRO_5001644688" description="DUF4189 domain-containing protein" evidence="1">
    <location>
        <begin position="24"/>
        <end position="200"/>
    </location>
</feature>
<dbReference type="EMBL" id="KK852747">
    <property type="protein sequence ID" value="KDR17268.1"/>
    <property type="molecule type" value="Genomic_DNA"/>
</dbReference>
<reference evidence="2 3" key="1">
    <citation type="journal article" date="2014" name="Nat. Commun.">
        <title>Molecular traces of alternative social organization in a termite genome.</title>
        <authorList>
            <person name="Terrapon N."/>
            <person name="Li C."/>
            <person name="Robertson H.M."/>
            <person name="Ji L."/>
            <person name="Meng X."/>
            <person name="Booth W."/>
            <person name="Chen Z."/>
            <person name="Childers C.P."/>
            <person name="Glastad K.M."/>
            <person name="Gokhale K."/>
            <person name="Gowin J."/>
            <person name="Gronenberg W."/>
            <person name="Hermansen R.A."/>
            <person name="Hu H."/>
            <person name="Hunt B.G."/>
            <person name="Huylmans A.K."/>
            <person name="Khalil S.M."/>
            <person name="Mitchell R.D."/>
            <person name="Munoz-Torres M.C."/>
            <person name="Mustard J.A."/>
            <person name="Pan H."/>
            <person name="Reese J.T."/>
            <person name="Scharf M.E."/>
            <person name="Sun F."/>
            <person name="Vogel H."/>
            <person name="Xiao J."/>
            <person name="Yang W."/>
            <person name="Yang Z."/>
            <person name="Yang Z."/>
            <person name="Zhou J."/>
            <person name="Zhu J."/>
            <person name="Brent C.S."/>
            <person name="Elsik C.G."/>
            <person name="Goodisman M.A."/>
            <person name="Liberles D.A."/>
            <person name="Roe R.M."/>
            <person name="Vargo E.L."/>
            <person name="Vilcinskas A."/>
            <person name="Wang J."/>
            <person name="Bornberg-Bauer E."/>
            <person name="Korb J."/>
            <person name="Zhang G."/>
            <person name="Liebig J."/>
        </authorList>
    </citation>
    <scope>NUCLEOTIDE SEQUENCE [LARGE SCALE GENOMIC DNA]</scope>
    <source>
        <tissue evidence="2">Whole organism</tissue>
    </source>
</reference>
<dbReference type="AlphaFoldDB" id="A0A067R2M0"/>
<evidence type="ECO:0000313" key="2">
    <source>
        <dbReference type="EMBL" id="KDR17268.1"/>
    </source>
</evidence>
<keyword evidence="3" id="KW-1185">Reference proteome</keyword>
<organism evidence="2 3">
    <name type="scientific">Zootermopsis nevadensis</name>
    <name type="common">Dampwood termite</name>
    <dbReference type="NCBI Taxonomy" id="136037"/>
    <lineage>
        <taxon>Eukaryota</taxon>
        <taxon>Metazoa</taxon>
        <taxon>Ecdysozoa</taxon>
        <taxon>Arthropoda</taxon>
        <taxon>Hexapoda</taxon>
        <taxon>Insecta</taxon>
        <taxon>Pterygota</taxon>
        <taxon>Neoptera</taxon>
        <taxon>Polyneoptera</taxon>
        <taxon>Dictyoptera</taxon>
        <taxon>Blattodea</taxon>
        <taxon>Blattoidea</taxon>
        <taxon>Termitoidae</taxon>
        <taxon>Termopsidae</taxon>
        <taxon>Zootermopsis</taxon>
    </lineage>
</organism>
<dbReference type="eggNOG" id="ENOG502SGXU">
    <property type="taxonomic scope" value="Eukaryota"/>
</dbReference>
<dbReference type="OrthoDB" id="8194362at2759"/>
<proteinExistence type="predicted"/>
<evidence type="ECO:0008006" key="4">
    <source>
        <dbReference type="Google" id="ProtNLM"/>
    </source>
</evidence>
<keyword evidence="1" id="KW-0732">Signal</keyword>
<dbReference type="Proteomes" id="UP000027135">
    <property type="component" value="Unassembled WGS sequence"/>
</dbReference>
<evidence type="ECO:0000256" key="1">
    <source>
        <dbReference type="SAM" id="SignalP"/>
    </source>
</evidence>
<gene>
    <name evidence="2" type="ORF">L798_08834</name>
</gene>
<feature type="signal peptide" evidence="1">
    <location>
        <begin position="1"/>
        <end position="23"/>
    </location>
</feature>
<accession>A0A067R2M0</accession>